<dbReference type="EMBL" id="WTPX01000031">
    <property type="protein sequence ID" value="NNJ25292.1"/>
    <property type="molecule type" value="Genomic_DNA"/>
</dbReference>
<reference evidence="3 4" key="1">
    <citation type="journal article" date="2020" name="Syst. Appl. Microbiol.">
        <title>Alienimonas chondri sp. nov., a novel planctomycete isolated from the biofilm of the red alga Chondrus crispus.</title>
        <authorList>
            <person name="Vitorino I."/>
            <person name="Albuquerque L."/>
            <person name="Wiegand S."/>
            <person name="Kallscheuer N."/>
            <person name="da Costa M.S."/>
            <person name="Lobo-da-Cunha A."/>
            <person name="Jogler C."/>
            <person name="Lage O.M."/>
        </authorList>
    </citation>
    <scope>NUCLEOTIDE SEQUENCE [LARGE SCALE GENOMIC DNA]</scope>
    <source>
        <strain evidence="3 4">LzC2</strain>
    </source>
</reference>
<keyword evidence="2" id="KW-0732">Signal</keyword>
<name>A0ABX1VDI0_9PLAN</name>
<evidence type="ECO:0000256" key="1">
    <source>
        <dbReference type="SAM" id="MobiDB-lite"/>
    </source>
</evidence>
<feature type="chain" id="PRO_5046954536" description="Caspase domain-containing protein" evidence="2">
    <location>
        <begin position="24"/>
        <end position="666"/>
    </location>
</feature>
<feature type="signal peptide" evidence="2">
    <location>
        <begin position="1"/>
        <end position="23"/>
    </location>
</feature>
<evidence type="ECO:0000313" key="3">
    <source>
        <dbReference type="EMBL" id="NNJ25292.1"/>
    </source>
</evidence>
<keyword evidence="4" id="KW-1185">Reference proteome</keyword>
<dbReference type="Proteomes" id="UP000609651">
    <property type="component" value="Unassembled WGS sequence"/>
</dbReference>
<evidence type="ECO:0008006" key="5">
    <source>
        <dbReference type="Google" id="ProtNLM"/>
    </source>
</evidence>
<feature type="compositionally biased region" description="Low complexity" evidence="1">
    <location>
        <begin position="647"/>
        <end position="659"/>
    </location>
</feature>
<dbReference type="RefSeq" id="WP_171185137.1">
    <property type="nucleotide sequence ID" value="NZ_WTPX01000031.1"/>
</dbReference>
<feature type="region of interest" description="Disordered" evidence="1">
    <location>
        <begin position="647"/>
        <end position="666"/>
    </location>
</feature>
<evidence type="ECO:0000313" key="4">
    <source>
        <dbReference type="Proteomes" id="UP000609651"/>
    </source>
</evidence>
<sequence>MDRFARFLLLLALLAPAAPEAVARQRDATAKLAPTPPSGSAGLFVGVSHPADVPPAAAGATWAPDDAVLLAHTFVVEYGLIPPANCVVAIDRIPQSPASVKRMNALRTSGVQFLGTSRNELLQALSNVAGAASRWGAADRRPTVCVFAAFGYGTTENGLPYFAASDSTLRRLGLEGISVPQVRAQMALSSAAHRLTFWDASLDRSTPQMVSPAIDVPGAVAIDAQRRQVLQSGGNEAFITGFDSGESSFEIESTTGGIGLTAWSFAAALGQAETDVDRDGVLTLAETAARANLNVAALLRAERQKLPGTPALKQTIRCTAGPATLRLPLARTSASIGGIGFGARRPSPPVIVGPGGTVVPGFSIAPLPPDPDDVASDLVGRLTRRIGLFGYTRQLHLQLAAVLVDGRAPVDLRRLADRFATQPDRFFVPAMTAELAQLSGTGAVGGMNSGSGDVPLVSNAGAVGPAVAPPPKFTDREIEAAISALDAADKSRDAAARERALVKIATIVAEQPSAFAAGRRKTVLREYTTMRQEVRTKVVNYMAEVPDGAGGERTEARTQEVQYTVAVPVTKVTEAEIYDPTAMPASIQRALGGRSASLGSLSAKMRTAGIQSESPEALDRVLRLLTVAENVARRSLRPNAAEVAQALLPSSGAPAAPADEPSDGGA</sequence>
<proteinExistence type="predicted"/>
<gene>
    <name evidence="3" type="ORF">LzC2_13620</name>
</gene>
<comment type="caution">
    <text evidence="3">The sequence shown here is derived from an EMBL/GenBank/DDBJ whole genome shotgun (WGS) entry which is preliminary data.</text>
</comment>
<evidence type="ECO:0000256" key="2">
    <source>
        <dbReference type="SAM" id="SignalP"/>
    </source>
</evidence>
<accession>A0ABX1VDI0</accession>
<protein>
    <recommendedName>
        <fullName evidence="5">Caspase domain-containing protein</fullName>
    </recommendedName>
</protein>
<organism evidence="3 4">
    <name type="scientific">Alienimonas chondri</name>
    <dbReference type="NCBI Taxonomy" id="2681879"/>
    <lineage>
        <taxon>Bacteria</taxon>
        <taxon>Pseudomonadati</taxon>
        <taxon>Planctomycetota</taxon>
        <taxon>Planctomycetia</taxon>
        <taxon>Planctomycetales</taxon>
        <taxon>Planctomycetaceae</taxon>
        <taxon>Alienimonas</taxon>
    </lineage>
</organism>